<dbReference type="OrthoDB" id="9761532at2"/>
<keyword evidence="3" id="KW-0378">Hydrolase</keyword>
<protein>
    <submittedName>
        <fullName evidence="5">Acetylornithine deacetylase/Succinyl-diaminopimelate desuccinylase</fullName>
    </submittedName>
</protein>
<dbReference type="InterPro" id="IPR051458">
    <property type="entry name" value="Cyt/Met_Dipeptidase"/>
</dbReference>
<evidence type="ECO:0000313" key="6">
    <source>
        <dbReference type="Proteomes" id="UP000198418"/>
    </source>
</evidence>
<keyword evidence="1" id="KW-0645">Protease</keyword>
<organism evidence="5 6">
    <name type="scientific">Rhodoblastus acidophilus</name>
    <name type="common">Rhodopseudomonas acidophila</name>
    <dbReference type="NCBI Taxonomy" id="1074"/>
    <lineage>
        <taxon>Bacteria</taxon>
        <taxon>Pseudomonadati</taxon>
        <taxon>Pseudomonadota</taxon>
        <taxon>Alphaproteobacteria</taxon>
        <taxon>Hyphomicrobiales</taxon>
        <taxon>Rhodoblastaceae</taxon>
        <taxon>Rhodoblastus</taxon>
    </lineage>
</organism>
<dbReference type="EMBL" id="FYDG01000001">
    <property type="protein sequence ID" value="SNB61331.1"/>
    <property type="molecule type" value="Genomic_DNA"/>
</dbReference>
<dbReference type="Gene3D" id="3.40.630.10">
    <property type="entry name" value="Zn peptidases"/>
    <property type="match status" value="1"/>
</dbReference>
<dbReference type="PANTHER" id="PTHR43270:SF12">
    <property type="entry name" value="SUCCINYL-DIAMINOPIMELATE DESUCCINYLASE"/>
    <property type="match status" value="1"/>
</dbReference>
<dbReference type="InterPro" id="IPR011650">
    <property type="entry name" value="Peptidase_M20_dimer"/>
</dbReference>
<dbReference type="Pfam" id="PF07687">
    <property type="entry name" value="M20_dimer"/>
    <property type="match status" value="1"/>
</dbReference>
<dbReference type="NCBIfam" id="NF006579">
    <property type="entry name" value="PRK09104.1"/>
    <property type="match status" value="1"/>
</dbReference>
<feature type="domain" description="Peptidase M20 dimerisation" evidence="4">
    <location>
        <begin position="210"/>
        <end position="359"/>
    </location>
</feature>
<proteinExistence type="predicted"/>
<evidence type="ECO:0000259" key="4">
    <source>
        <dbReference type="Pfam" id="PF07687"/>
    </source>
</evidence>
<dbReference type="InterPro" id="IPR002933">
    <property type="entry name" value="Peptidase_M20"/>
</dbReference>
<dbReference type="SUPFAM" id="SSF53187">
    <property type="entry name" value="Zn-dependent exopeptidases"/>
    <property type="match status" value="1"/>
</dbReference>
<keyword evidence="2" id="KW-0479">Metal-binding</keyword>
<dbReference type="GO" id="GO:0006508">
    <property type="term" value="P:proteolysis"/>
    <property type="evidence" value="ECO:0007669"/>
    <property type="project" value="UniProtKB-KW"/>
</dbReference>
<dbReference type="GO" id="GO:0008233">
    <property type="term" value="F:peptidase activity"/>
    <property type="evidence" value="ECO:0007669"/>
    <property type="project" value="UniProtKB-KW"/>
</dbReference>
<gene>
    <name evidence="5" type="ORF">SAMN06265338_1011042</name>
</gene>
<dbReference type="Pfam" id="PF01546">
    <property type="entry name" value="Peptidase_M20"/>
    <property type="match status" value="1"/>
</dbReference>
<dbReference type="GO" id="GO:0046872">
    <property type="term" value="F:metal ion binding"/>
    <property type="evidence" value="ECO:0007669"/>
    <property type="project" value="UniProtKB-KW"/>
</dbReference>
<keyword evidence="6" id="KW-1185">Reference proteome</keyword>
<dbReference type="AlphaFoldDB" id="A0A212QPY1"/>
<reference evidence="6" key="1">
    <citation type="submission" date="2017-06" db="EMBL/GenBank/DDBJ databases">
        <authorList>
            <person name="Varghese N."/>
            <person name="Submissions S."/>
        </authorList>
    </citation>
    <scope>NUCLEOTIDE SEQUENCE [LARGE SCALE GENOMIC DNA]</scope>
    <source>
        <strain evidence="6">DSM 137</strain>
    </source>
</reference>
<dbReference type="RefSeq" id="WP_088519434.1">
    <property type="nucleotide sequence ID" value="NZ_FYDG01000001.1"/>
</dbReference>
<evidence type="ECO:0000256" key="1">
    <source>
        <dbReference type="ARBA" id="ARBA00022670"/>
    </source>
</evidence>
<sequence>MPSLEKALAALDADRQGALDRLFDLLRFKSISTDPAFKDDVARAADWLASHLNAMGFEASARKTPGHPIVVAKAKAARADAPHVLFYGHYDVQPVDPLELWETDPFAPSLKEVEPGWSQILGRGAGDDKGQLMTFVEACRAYKANGGLPCHVTLLFEGEEESGSSSLPDFLAANAKELKADLMLVCDTNMWDRQTPLITCMLRGLALEEVTIKAARRDLHSGMFGGPAVNPIHVLSQVIAGLRDAEGRVTLPDFYEGVPELPPEIRAQWAALKFDEAEFLGDVGLKTPAGEVAYSALEQIWARPTCDVNGIWGGYTAPGSKTVLPAEAHAKFSFRLVGKQNPQQILESFRAYVKACLPDDCEAEFLNHGASAAITLPFQSEAIQRASRALQAEWGKPPVLAASGGSIPIVGIFKRELKMDSLMVGFGLDDDRIHSPNEKYELSSFQKGARSWARILDALAN</sequence>
<evidence type="ECO:0000313" key="5">
    <source>
        <dbReference type="EMBL" id="SNB61331.1"/>
    </source>
</evidence>
<dbReference type="PANTHER" id="PTHR43270">
    <property type="entry name" value="BETA-ALA-HIS DIPEPTIDASE"/>
    <property type="match status" value="1"/>
</dbReference>
<dbReference type="Proteomes" id="UP000198418">
    <property type="component" value="Unassembled WGS sequence"/>
</dbReference>
<dbReference type="Gene3D" id="3.30.70.360">
    <property type="match status" value="1"/>
</dbReference>
<evidence type="ECO:0000256" key="2">
    <source>
        <dbReference type="ARBA" id="ARBA00022723"/>
    </source>
</evidence>
<evidence type="ECO:0000256" key="3">
    <source>
        <dbReference type="ARBA" id="ARBA00022801"/>
    </source>
</evidence>
<name>A0A212QPY1_RHOAC</name>
<accession>A0A212QPY1</accession>